<keyword evidence="11" id="KW-1185">Reference proteome</keyword>
<organism evidence="10 11">
    <name type="scientific">Cellulomonas gilvus (strain ATCC 13127 / NRRL B-14078)</name>
    <name type="common">Cellvibrio gilvus</name>
    <dbReference type="NCBI Taxonomy" id="593907"/>
    <lineage>
        <taxon>Bacteria</taxon>
        <taxon>Bacillati</taxon>
        <taxon>Actinomycetota</taxon>
        <taxon>Actinomycetes</taxon>
        <taxon>Micrococcales</taxon>
        <taxon>Cellulomonadaceae</taxon>
        <taxon>Cellulomonas</taxon>
    </lineage>
</organism>
<dbReference type="eggNOG" id="COG1716">
    <property type="taxonomic scope" value="Bacteria"/>
</dbReference>
<dbReference type="InterPro" id="IPR008984">
    <property type="entry name" value="SMAD_FHA_dom_sf"/>
</dbReference>
<dbReference type="Pfam" id="PF06271">
    <property type="entry name" value="RDD"/>
    <property type="match status" value="1"/>
</dbReference>
<feature type="compositionally biased region" description="Pro residues" evidence="7">
    <location>
        <begin position="276"/>
        <end position="295"/>
    </location>
</feature>
<dbReference type="RefSeq" id="WP_013883286.1">
    <property type="nucleotide sequence ID" value="NC_015671.1"/>
</dbReference>
<dbReference type="Gene3D" id="2.60.200.20">
    <property type="match status" value="1"/>
</dbReference>
<evidence type="ECO:0000256" key="6">
    <source>
        <dbReference type="ARBA" id="ARBA00023136"/>
    </source>
</evidence>
<gene>
    <name evidence="10" type="ordered locus">Celgi_1248</name>
</gene>
<comment type="subcellular location">
    <subcellularLocation>
        <location evidence="1">Cell membrane</location>
        <topology evidence="1">Multi-pass membrane protein</topology>
    </subcellularLocation>
</comment>
<dbReference type="InterPro" id="IPR051791">
    <property type="entry name" value="Pra-immunoreactive"/>
</dbReference>
<reference evidence="11" key="1">
    <citation type="submission" date="2011-04" db="EMBL/GenBank/DDBJ databases">
        <title>Complete sequence of Cellvibrio gilvus ATCC 13127.</title>
        <authorList>
            <person name="Lucas S."/>
            <person name="Han J."/>
            <person name="Lapidus A."/>
            <person name="Cheng J.-F."/>
            <person name="Goodwin L."/>
            <person name="Pitluck S."/>
            <person name="Peters L."/>
            <person name="Munk A."/>
            <person name="Detter J.C."/>
            <person name="Han C."/>
            <person name="Tapia R."/>
            <person name="Land M."/>
            <person name="Hauser L."/>
            <person name="Kyrpides N."/>
            <person name="Ivanova N."/>
            <person name="Ovchinnikova G."/>
            <person name="Pagani I."/>
            <person name="Mead D."/>
            <person name="Brumm P."/>
            <person name="Woyke T."/>
        </authorList>
    </citation>
    <scope>NUCLEOTIDE SEQUENCE [LARGE SCALE GENOMIC DNA]</scope>
    <source>
        <strain evidence="11">ATCC 13127 / NRRL B-14078</strain>
    </source>
</reference>
<dbReference type="EMBL" id="CP002665">
    <property type="protein sequence ID" value="AEI11767.1"/>
    <property type="molecule type" value="Genomic_DNA"/>
</dbReference>
<evidence type="ECO:0000256" key="1">
    <source>
        <dbReference type="ARBA" id="ARBA00004651"/>
    </source>
</evidence>
<dbReference type="SUPFAM" id="SSF49879">
    <property type="entry name" value="SMAD/FHA domain"/>
    <property type="match status" value="1"/>
</dbReference>
<dbReference type="KEGG" id="cga:Celgi_1248"/>
<evidence type="ECO:0000256" key="3">
    <source>
        <dbReference type="ARBA" id="ARBA00022553"/>
    </source>
</evidence>
<feature type="transmembrane region" description="Helical" evidence="8">
    <location>
        <begin position="20"/>
        <end position="42"/>
    </location>
</feature>
<keyword evidence="6 8" id="KW-0472">Membrane</keyword>
<evidence type="ECO:0000259" key="9">
    <source>
        <dbReference type="PROSITE" id="PS50006"/>
    </source>
</evidence>
<dbReference type="InterPro" id="IPR000253">
    <property type="entry name" value="FHA_dom"/>
</dbReference>
<dbReference type="InterPro" id="IPR010432">
    <property type="entry name" value="RDD"/>
</dbReference>
<proteinExistence type="predicted"/>
<dbReference type="PANTHER" id="PTHR36115">
    <property type="entry name" value="PROLINE-RICH ANTIGEN HOMOLOG-RELATED"/>
    <property type="match status" value="1"/>
</dbReference>
<evidence type="ECO:0000256" key="8">
    <source>
        <dbReference type="SAM" id="Phobius"/>
    </source>
</evidence>
<evidence type="ECO:0000313" key="11">
    <source>
        <dbReference type="Proteomes" id="UP000000485"/>
    </source>
</evidence>
<accession>F8A2B0</accession>
<feature type="domain" description="FHA" evidence="9">
    <location>
        <begin position="372"/>
        <end position="425"/>
    </location>
</feature>
<keyword evidence="2" id="KW-1003">Cell membrane</keyword>
<evidence type="ECO:0000256" key="5">
    <source>
        <dbReference type="ARBA" id="ARBA00022989"/>
    </source>
</evidence>
<dbReference type="eggNOG" id="COG1714">
    <property type="taxonomic scope" value="Bacteria"/>
</dbReference>
<dbReference type="PANTHER" id="PTHR36115:SF6">
    <property type="entry name" value="PROLINE-RICH ANTIGEN HOMOLOG"/>
    <property type="match status" value="1"/>
</dbReference>
<evidence type="ECO:0000256" key="7">
    <source>
        <dbReference type="SAM" id="MobiDB-lite"/>
    </source>
</evidence>
<evidence type="ECO:0000313" key="10">
    <source>
        <dbReference type="EMBL" id="AEI11767.1"/>
    </source>
</evidence>
<dbReference type="AlphaFoldDB" id="F8A2B0"/>
<dbReference type="Proteomes" id="UP000000485">
    <property type="component" value="Chromosome"/>
</dbReference>
<dbReference type="STRING" id="593907.Celgi_1248"/>
<sequence>MNRPNTAAPVAGLGRRAAAVLLDGLVAVLAGGWLWLATSAQAGLRAVQGRAADGAGPDVPGWLVAACGAALVVVVLVQWVLHGRLGWTLGRRALGIRTVDERTRRPIGMARVLLRGLVVAAGSLALGVGQLVVLISPLFDSSGRRRGWHDQAARALVVDVRGPAGTGTPPPPRPEVAQAPTALAWRGPAGATSAPAGRPAETPWTAPPPPPGPPAAPPPAGQGRHVDAPPAPAVPHPPTAPLVLAPLAQHRAGPDLDTRAMPIIAASPAAVAGATPPVPPPPAAPDPVTPVPAPPASAGVTADAPRPGRPAFLAGVPGASVPPPADELEDVEATRRHVPGVRPGDVPEPEPGPAGAVVEISDGQRVLVQHTALVGRNPAAAADGVQLVRVVDPTRSVSKTHLQLAVEPSGVWVADRGSTNGTVVTLPDGAQVICPVDQPVRLRVGAVVVFGDCALRLVEATV</sequence>
<keyword evidence="3" id="KW-0597">Phosphoprotein</keyword>
<feature type="compositionally biased region" description="Pro residues" evidence="7">
    <location>
        <begin position="229"/>
        <end position="240"/>
    </location>
</feature>
<feature type="compositionally biased region" description="Pro residues" evidence="7">
    <location>
        <begin position="205"/>
        <end position="220"/>
    </location>
</feature>
<name>F8A2B0_CELGA</name>
<feature type="region of interest" description="Disordered" evidence="7">
    <location>
        <begin position="187"/>
        <end position="241"/>
    </location>
</feature>
<feature type="transmembrane region" description="Helical" evidence="8">
    <location>
        <begin position="112"/>
        <end position="135"/>
    </location>
</feature>
<feature type="region of interest" description="Disordered" evidence="7">
    <location>
        <begin position="271"/>
        <end position="327"/>
    </location>
</feature>
<keyword evidence="5 8" id="KW-1133">Transmembrane helix</keyword>
<dbReference type="HOGENOM" id="CLU_031946_0_0_11"/>
<keyword evidence="4 8" id="KW-0812">Transmembrane</keyword>
<protein>
    <submittedName>
        <fullName evidence="10">RDD domain containing protein</fullName>
    </submittedName>
</protein>
<feature type="transmembrane region" description="Helical" evidence="8">
    <location>
        <begin position="62"/>
        <end position="81"/>
    </location>
</feature>
<dbReference type="Pfam" id="PF00498">
    <property type="entry name" value="FHA"/>
    <property type="match status" value="1"/>
</dbReference>
<dbReference type="PROSITE" id="PS50006">
    <property type="entry name" value="FHA_DOMAIN"/>
    <property type="match status" value="1"/>
</dbReference>
<dbReference type="GO" id="GO:0005886">
    <property type="term" value="C:plasma membrane"/>
    <property type="evidence" value="ECO:0007669"/>
    <property type="project" value="UniProtKB-SubCell"/>
</dbReference>
<dbReference type="CDD" id="cd00060">
    <property type="entry name" value="FHA"/>
    <property type="match status" value="1"/>
</dbReference>
<evidence type="ECO:0000256" key="2">
    <source>
        <dbReference type="ARBA" id="ARBA00022475"/>
    </source>
</evidence>
<evidence type="ECO:0000256" key="4">
    <source>
        <dbReference type="ARBA" id="ARBA00022692"/>
    </source>
</evidence>